<dbReference type="SUPFAM" id="SSF53098">
    <property type="entry name" value="Ribonuclease H-like"/>
    <property type="match status" value="1"/>
</dbReference>
<reference evidence="1" key="2">
    <citation type="submission" date="2022-01" db="EMBL/GenBank/DDBJ databases">
        <authorList>
            <person name="Yamashiro T."/>
            <person name="Shiraishi A."/>
            <person name="Satake H."/>
            <person name="Nakayama K."/>
        </authorList>
    </citation>
    <scope>NUCLEOTIDE SEQUENCE</scope>
</reference>
<dbReference type="EMBL" id="BQNB010020902">
    <property type="protein sequence ID" value="GJU00823.1"/>
    <property type="molecule type" value="Genomic_DNA"/>
</dbReference>
<name>A0ABQ5INB5_9ASTR</name>
<dbReference type="PANTHER" id="PTHR42648">
    <property type="entry name" value="TRANSPOSASE, PUTATIVE-RELATED"/>
    <property type="match status" value="1"/>
</dbReference>
<organism evidence="1 2">
    <name type="scientific">Tanacetum coccineum</name>
    <dbReference type="NCBI Taxonomy" id="301880"/>
    <lineage>
        <taxon>Eukaryota</taxon>
        <taxon>Viridiplantae</taxon>
        <taxon>Streptophyta</taxon>
        <taxon>Embryophyta</taxon>
        <taxon>Tracheophyta</taxon>
        <taxon>Spermatophyta</taxon>
        <taxon>Magnoliopsida</taxon>
        <taxon>eudicotyledons</taxon>
        <taxon>Gunneridae</taxon>
        <taxon>Pentapetalae</taxon>
        <taxon>asterids</taxon>
        <taxon>campanulids</taxon>
        <taxon>Asterales</taxon>
        <taxon>Asteraceae</taxon>
        <taxon>Asteroideae</taxon>
        <taxon>Anthemideae</taxon>
        <taxon>Anthemidinae</taxon>
        <taxon>Tanacetum</taxon>
    </lineage>
</organism>
<dbReference type="Gene3D" id="3.30.420.10">
    <property type="entry name" value="Ribonuclease H-like superfamily/Ribonuclease H"/>
    <property type="match status" value="1"/>
</dbReference>
<keyword evidence="2" id="KW-1185">Reference proteome</keyword>
<gene>
    <name evidence="1" type="ORF">Tco_1111161</name>
</gene>
<sequence>MAGNDEGCAGTARINCLVKEQKKEYQTGWKIKMGNVLDSCNQRSTQQCTKSGVAKHLGVGVMQQQNGLVKETNVTLLAKVRCFLIQSGLSKVFWADDTTMSTYLVNRSPSSTIGFKTPIDIIGIFGWLASIKQGMLEPVKVKCIFMGYRKGIVGTGSMQVLQRDEFEVEPQEGHTFERATLSMGTIQYREDSNEATFAVAAVENIYAHESLTFNNTVACEVISKWKDGLKDDMDARIHNEKLVQTLLKGHSILSLQGSLSRDCDVEKNGKWLCIYGVGSHEYQMVCTRLDIASADVGMLDKFDRGLQTDVQVFVDFDYAMGRSITSGVYDTYWGLEEGNMAKGHMCRVRNMS</sequence>
<proteinExistence type="predicted"/>
<dbReference type="InterPro" id="IPR036397">
    <property type="entry name" value="RNaseH_sf"/>
</dbReference>
<accession>A0ABQ5INB5</accession>
<comment type="caution">
    <text evidence="1">The sequence shown here is derived from an EMBL/GenBank/DDBJ whole genome shotgun (WGS) entry which is preliminary data.</text>
</comment>
<reference evidence="1" key="1">
    <citation type="journal article" date="2022" name="Int. J. Mol. Sci.">
        <title>Draft Genome of Tanacetum Coccineum: Genomic Comparison of Closely Related Tanacetum-Family Plants.</title>
        <authorList>
            <person name="Yamashiro T."/>
            <person name="Shiraishi A."/>
            <person name="Nakayama K."/>
            <person name="Satake H."/>
        </authorList>
    </citation>
    <scope>NUCLEOTIDE SEQUENCE</scope>
</reference>
<dbReference type="InterPro" id="IPR039537">
    <property type="entry name" value="Retrotran_Ty1/copia-like"/>
</dbReference>
<dbReference type="Proteomes" id="UP001151760">
    <property type="component" value="Unassembled WGS sequence"/>
</dbReference>
<dbReference type="PANTHER" id="PTHR42648:SF28">
    <property type="entry name" value="TRANSPOSON-ENCODED PROTEIN WITH RIBONUCLEASE H-LIKE AND RETROVIRUS ZINC FINGER-LIKE DOMAINS"/>
    <property type="match status" value="1"/>
</dbReference>
<dbReference type="InterPro" id="IPR012337">
    <property type="entry name" value="RNaseH-like_sf"/>
</dbReference>
<protein>
    <submittedName>
        <fullName evidence="1">Zinc finger, CCHC-type containing protein</fullName>
    </submittedName>
</protein>
<evidence type="ECO:0000313" key="1">
    <source>
        <dbReference type="EMBL" id="GJU00823.1"/>
    </source>
</evidence>
<evidence type="ECO:0000313" key="2">
    <source>
        <dbReference type="Proteomes" id="UP001151760"/>
    </source>
</evidence>